<feature type="domain" description="OmpR/PhoB-type" evidence="7">
    <location>
        <begin position="124"/>
        <end position="224"/>
    </location>
</feature>
<dbReference type="Gene3D" id="3.40.50.2300">
    <property type="match status" value="1"/>
</dbReference>
<dbReference type="GO" id="GO:0006355">
    <property type="term" value="P:regulation of DNA-templated transcription"/>
    <property type="evidence" value="ECO:0007669"/>
    <property type="project" value="InterPro"/>
</dbReference>
<dbReference type="InterPro" id="IPR011006">
    <property type="entry name" value="CheY-like_superfamily"/>
</dbReference>
<dbReference type="PANTHER" id="PTHR48111:SF22">
    <property type="entry name" value="REGULATOR OF RPOS"/>
    <property type="match status" value="1"/>
</dbReference>
<evidence type="ECO:0000256" key="1">
    <source>
        <dbReference type="ARBA" id="ARBA00022553"/>
    </source>
</evidence>
<evidence type="ECO:0000256" key="5">
    <source>
        <dbReference type="ARBA" id="ARBA00023163"/>
    </source>
</evidence>
<dbReference type="PANTHER" id="PTHR48111">
    <property type="entry name" value="REGULATOR OF RPOS"/>
    <property type="match status" value="1"/>
</dbReference>
<dbReference type="InterPro" id="IPR001789">
    <property type="entry name" value="Sig_transdc_resp-reg_receiver"/>
</dbReference>
<dbReference type="Pfam" id="PF00072">
    <property type="entry name" value="Response_reg"/>
    <property type="match status" value="1"/>
</dbReference>
<accession>A0A0F9V0L1</accession>
<dbReference type="InterPro" id="IPR039420">
    <property type="entry name" value="WalR-like"/>
</dbReference>
<proteinExistence type="predicted"/>
<evidence type="ECO:0000256" key="4">
    <source>
        <dbReference type="ARBA" id="ARBA00023125"/>
    </source>
</evidence>
<dbReference type="GO" id="GO:0005829">
    <property type="term" value="C:cytosol"/>
    <property type="evidence" value="ECO:0007669"/>
    <property type="project" value="TreeGrafter"/>
</dbReference>
<dbReference type="GO" id="GO:0032993">
    <property type="term" value="C:protein-DNA complex"/>
    <property type="evidence" value="ECO:0007669"/>
    <property type="project" value="TreeGrafter"/>
</dbReference>
<evidence type="ECO:0000256" key="3">
    <source>
        <dbReference type="ARBA" id="ARBA00023015"/>
    </source>
</evidence>
<keyword evidence="2" id="KW-0902">Two-component regulatory system</keyword>
<evidence type="ECO:0000259" key="6">
    <source>
        <dbReference type="PROSITE" id="PS50110"/>
    </source>
</evidence>
<name>A0A0F9V0L1_9ZZZZ</name>
<sequence>MKLLIVEDEHELQEDIAAFFKKEHFLCESVSSVYEAKEKVYMYDYDAIILDIGLPDGSGLEVLEYLKSIEKNTGILVLSARGAVDDKISGLNLGADDYLTKPFDFNELNARVKSIIRRKHFKGNNNIDFGDININTNSQIVKVNSNEIELTKKEYQLLLFFISNENRVITKESIVEHLWGDDTAMFGSFDFIYSHIKNLRKKIVKEGGSDYLSTIYGVGYKFKRD</sequence>
<dbReference type="EMBL" id="LAZR01000087">
    <property type="protein sequence ID" value="KKN93272.1"/>
    <property type="molecule type" value="Genomic_DNA"/>
</dbReference>
<dbReference type="Gene3D" id="1.10.10.10">
    <property type="entry name" value="Winged helix-like DNA-binding domain superfamily/Winged helix DNA-binding domain"/>
    <property type="match status" value="1"/>
</dbReference>
<comment type="caution">
    <text evidence="8">The sequence shown here is derived from an EMBL/GenBank/DDBJ whole genome shotgun (WGS) entry which is preliminary data.</text>
</comment>
<dbReference type="CDD" id="cd00383">
    <property type="entry name" value="trans_reg_C"/>
    <property type="match status" value="1"/>
</dbReference>
<dbReference type="AlphaFoldDB" id="A0A0F9V0L1"/>
<organism evidence="8">
    <name type="scientific">marine sediment metagenome</name>
    <dbReference type="NCBI Taxonomy" id="412755"/>
    <lineage>
        <taxon>unclassified sequences</taxon>
        <taxon>metagenomes</taxon>
        <taxon>ecological metagenomes</taxon>
    </lineage>
</organism>
<keyword evidence="1" id="KW-0597">Phosphoprotein</keyword>
<protein>
    <submittedName>
        <fullName evidence="8">Uncharacterized protein</fullName>
    </submittedName>
</protein>
<dbReference type="InterPro" id="IPR036388">
    <property type="entry name" value="WH-like_DNA-bd_sf"/>
</dbReference>
<keyword evidence="3" id="KW-0805">Transcription regulation</keyword>
<reference evidence="8" key="1">
    <citation type="journal article" date="2015" name="Nature">
        <title>Complex archaea that bridge the gap between prokaryotes and eukaryotes.</title>
        <authorList>
            <person name="Spang A."/>
            <person name="Saw J.H."/>
            <person name="Jorgensen S.L."/>
            <person name="Zaremba-Niedzwiedzka K."/>
            <person name="Martijn J."/>
            <person name="Lind A.E."/>
            <person name="van Eijk R."/>
            <person name="Schleper C."/>
            <person name="Guy L."/>
            <person name="Ettema T.J."/>
        </authorList>
    </citation>
    <scope>NUCLEOTIDE SEQUENCE</scope>
</reference>
<evidence type="ECO:0000313" key="8">
    <source>
        <dbReference type="EMBL" id="KKN93272.1"/>
    </source>
</evidence>
<keyword evidence="5" id="KW-0804">Transcription</keyword>
<gene>
    <name evidence="8" type="ORF">LCGC14_0199070</name>
</gene>
<dbReference type="InterPro" id="IPR001867">
    <property type="entry name" value="OmpR/PhoB-type_DNA-bd"/>
</dbReference>
<feature type="domain" description="Response regulatory" evidence="6">
    <location>
        <begin position="2"/>
        <end position="116"/>
    </location>
</feature>
<dbReference type="GO" id="GO:0000156">
    <property type="term" value="F:phosphorelay response regulator activity"/>
    <property type="evidence" value="ECO:0007669"/>
    <property type="project" value="TreeGrafter"/>
</dbReference>
<dbReference type="GO" id="GO:0000976">
    <property type="term" value="F:transcription cis-regulatory region binding"/>
    <property type="evidence" value="ECO:0007669"/>
    <property type="project" value="TreeGrafter"/>
</dbReference>
<evidence type="ECO:0000259" key="7">
    <source>
        <dbReference type="PROSITE" id="PS51755"/>
    </source>
</evidence>
<keyword evidence="4" id="KW-0238">DNA-binding</keyword>
<dbReference type="Gene3D" id="6.10.250.690">
    <property type="match status" value="1"/>
</dbReference>
<dbReference type="Pfam" id="PF00486">
    <property type="entry name" value="Trans_reg_C"/>
    <property type="match status" value="1"/>
</dbReference>
<dbReference type="PROSITE" id="PS51755">
    <property type="entry name" value="OMPR_PHOB"/>
    <property type="match status" value="1"/>
</dbReference>
<dbReference type="SUPFAM" id="SSF52172">
    <property type="entry name" value="CheY-like"/>
    <property type="match status" value="1"/>
</dbReference>
<evidence type="ECO:0000256" key="2">
    <source>
        <dbReference type="ARBA" id="ARBA00023012"/>
    </source>
</evidence>
<dbReference type="SMART" id="SM00448">
    <property type="entry name" value="REC"/>
    <property type="match status" value="1"/>
</dbReference>
<dbReference type="PROSITE" id="PS50110">
    <property type="entry name" value="RESPONSE_REGULATORY"/>
    <property type="match status" value="1"/>
</dbReference>
<dbReference type="SMART" id="SM00862">
    <property type="entry name" value="Trans_reg_C"/>
    <property type="match status" value="1"/>
</dbReference>